<evidence type="ECO:0000256" key="2">
    <source>
        <dbReference type="ARBA" id="ARBA00022714"/>
    </source>
</evidence>
<dbReference type="OrthoDB" id="9807077at2"/>
<evidence type="ECO:0000256" key="1">
    <source>
        <dbReference type="ARBA" id="ARBA00006486"/>
    </source>
</evidence>
<evidence type="ECO:0000259" key="7">
    <source>
        <dbReference type="Pfam" id="PF00920"/>
    </source>
</evidence>
<dbReference type="EMBL" id="VJZC01000004">
    <property type="protein sequence ID" value="MPY55906.1"/>
    <property type="molecule type" value="Genomic_DNA"/>
</dbReference>
<dbReference type="SUPFAM" id="SSF143975">
    <property type="entry name" value="IlvD/EDD N-terminal domain-like"/>
    <property type="match status" value="1"/>
</dbReference>
<dbReference type="GO" id="GO:0016829">
    <property type="term" value="F:lyase activity"/>
    <property type="evidence" value="ECO:0007669"/>
    <property type="project" value="UniProtKB-KW"/>
</dbReference>
<keyword evidence="3" id="KW-0411">Iron-sulfur</keyword>
<proteinExistence type="inferred from homology"/>
<feature type="region of interest" description="Disordered" evidence="6">
    <location>
        <begin position="78"/>
        <end position="112"/>
    </location>
</feature>
<keyword evidence="2" id="KW-0479">Metal-binding</keyword>
<sequence>MAGARALMRLRRGQRRHRKPITAVANSFTECRRPDRLRGDQGSRCVTREFSTTTVDDGIAMGHGGMLCSLPSRDLTSPCQAGALHHLPHRPATQPYLIGRAGKQPDVREPSH</sequence>
<evidence type="ECO:0000313" key="9">
    <source>
        <dbReference type="Proteomes" id="UP000400924"/>
    </source>
</evidence>
<evidence type="ECO:0000256" key="3">
    <source>
        <dbReference type="ARBA" id="ARBA00023014"/>
    </source>
</evidence>
<feature type="compositionally biased region" description="Basic and acidic residues" evidence="6">
    <location>
        <begin position="103"/>
        <end position="112"/>
    </location>
</feature>
<name>A0A5N8X9N3_9ACTN</name>
<dbReference type="AlphaFoldDB" id="A0A5N8X9N3"/>
<evidence type="ECO:0000256" key="5">
    <source>
        <dbReference type="ARBA" id="ARBA00023304"/>
    </source>
</evidence>
<keyword evidence="2" id="KW-0408">Iron</keyword>
<keyword evidence="9" id="KW-1185">Reference proteome</keyword>
<gene>
    <name evidence="8" type="ORF">FNH08_01465</name>
</gene>
<keyword evidence="5" id="KW-0028">Amino-acid biosynthesis</keyword>
<dbReference type="InterPro" id="IPR000581">
    <property type="entry name" value="ILV_EDD_N"/>
</dbReference>
<dbReference type="GO" id="GO:0009082">
    <property type="term" value="P:branched-chain amino acid biosynthetic process"/>
    <property type="evidence" value="ECO:0007669"/>
    <property type="project" value="UniProtKB-KW"/>
</dbReference>
<dbReference type="GO" id="GO:0051537">
    <property type="term" value="F:2 iron, 2 sulfur cluster binding"/>
    <property type="evidence" value="ECO:0007669"/>
    <property type="project" value="UniProtKB-KW"/>
</dbReference>
<feature type="domain" description="Dihydroxy-acid/6-phosphogluconate dehydratase N-terminal" evidence="7">
    <location>
        <begin position="45"/>
        <end position="77"/>
    </location>
</feature>
<accession>A0A5N8X9N3</accession>
<keyword evidence="2" id="KW-0001">2Fe-2S</keyword>
<dbReference type="Proteomes" id="UP000400924">
    <property type="component" value="Unassembled WGS sequence"/>
</dbReference>
<keyword evidence="5" id="KW-0100">Branched-chain amino acid biosynthesis</keyword>
<comment type="similarity">
    <text evidence="1">Belongs to the IlvD/Edd family.</text>
</comment>
<dbReference type="InterPro" id="IPR037237">
    <property type="entry name" value="IlvD/EDD_N"/>
</dbReference>
<protein>
    <recommendedName>
        <fullName evidence="7">Dihydroxy-acid/6-phosphogluconate dehydratase N-terminal domain-containing protein</fullName>
    </recommendedName>
</protein>
<organism evidence="8 9">
    <name type="scientific">Streptomyces spongiae</name>
    <dbReference type="NCBI Taxonomy" id="565072"/>
    <lineage>
        <taxon>Bacteria</taxon>
        <taxon>Bacillati</taxon>
        <taxon>Actinomycetota</taxon>
        <taxon>Actinomycetes</taxon>
        <taxon>Kitasatosporales</taxon>
        <taxon>Streptomycetaceae</taxon>
        <taxon>Streptomyces</taxon>
    </lineage>
</organism>
<evidence type="ECO:0000256" key="6">
    <source>
        <dbReference type="SAM" id="MobiDB-lite"/>
    </source>
</evidence>
<dbReference type="Pfam" id="PF00920">
    <property type="entry name" value="ILVD_EDD_N"/>
    <property type="match status" value="1"/>
</dbReference>
<evidence type="ECO:0000256" key="4">
    <source>
        <dbReference type="ARBA" id="ARBA00023239"/>
    </source>
</evidence>
<comment type="caution">
    <text evidence="8">The sequence shown here is derived from an EMBL/GenBank/DDBJ whole genome shotgun (WGS) entry which is preliminary data.</text>
</comment>
<evidence type="ECO:0000313" key="8">
    <source>
        <dbReference type="EMBL" id="MPY55906.1"/>
    </source>
</evidence>
<reference evidence="8 9" key="1">
    <citation type="submission" date="2019-07" db="EMBL/GenBank/DDBJ databases">
        <title>New species of Amycolatopsis and Streptomyces.</title>
        <authorList>
            <person name="Duangmal K."/>
            <person name="Teo W.F.A."/>
            <person name="Lipun K."/>
        </authorList>
    </citation>
    <scope>NUCLEOTIDE SEQUENCE [LARGE SCALE GENOMIC DNA]</scope>
    <source>
        <strain evidence="8 9">NBRC 106415</strain>
    </source>
</reference>
<keyword evidence="4" id="KW-0456">Lyase</keyword>